<accession>A0A852YCE5</accession>
<gene>
    <name evidence="1" type="ORF">BJ979_001580</name>
</gene>
<dbReference type="Proteomes" id="UP000553888">
    <property type="component" value="Unassembled WGS sequence"/>
</dbReference>
<organism evidence="1 2">
    <name type="scientific">Schumannella luteola</name>
    <dbReference type="NCBI Taxonomy" id="472059"/>
    <lineage>
        <taxon>Bacteria</taxon>
        <taxon>Bacillati</taxon>
        <taxon>Actinomycetota</taxon>
        <taxon>Actinomycetes</taxon>
        <taxon>Micrococcales</taxon>
        <taxon>Microbacteriaceae</taxon>
        <taxon>Schumannella</taxon>
    </lineage>
</organism>
<dbReference type="PANTHER" id="PTHR34374:SF1">
    <property type="entry name" value="LARGE RIBOSOMAL RNA SUBUNIT ACCUMULATION PROTEIN YCED HOMOLOG 1, CHLOROPLASTIC"/>
    <property type="match status" value="1"/>
</dbReference>
<name>A0A852YCE5_9MICO</name>
<comment type="caution">
    <text evidence="1">The sequence shown here is derived from an EMBL/GenBank/DDBJ whole genome shotgun (WGS) entry which is preliminary data.</text>
</comment>
<dbReference type="PANTHER" id="PTHR34374">
    <property type="entry name" value="LARGE RIBOSOMAL RNA SUBUNIT ACCUMULATION PROTEIN YCED HOMOLOG 1, CHLOROPLASTIC"/>
    <property type="match status" value="1"/>
</dbReference>
<dbReference type="EMBL" id="JACBZY010000001">
    <property type="protein sequence ID" value="NYG98954.1"/>
    <property type="molecule type" value="Genomic_DNA"/>
</dbReference>
<evidence type="ECO:0000313" key="1">
    <source>
        <dbReference type="EMBL" id="NYG98954.1"/>
    </source>
</evidence>
<keyword evidence="2" id="KW-1185">Reference proteome</keyword>
<sequence length="187" mass="20545">MPAFRTTPYTVPVHDVMHRPGEMRERELVITLAERLGEGAATVPQGSELTIDLRLEGLHDGILVTGEVDATAVGECGRCLDPVSIPVELEFQELFAYSLDEAFDYSVRDDHVDLEPVVRDAVVLSLPFQPVCRPDCPGLDPATGEKLEVAPEQDQRVVTDPRWAALQGFQAAHDDVSDAAGVEREER</sequence>
<evidence type="ECO:0000313" key="2">
    <source>
        <dbReference type="Proteomes" id="UP000553888"/>
    </source>
</evidence>
<dbReference type="AlphaFoldDB" id="A0A852YCE5"/>
<evidence type="ECO:0008006" key="3">
    <source>
        <dbReference type="Google" id="ProtNLM"/>
    </source>
</evidence>
<dbReference type="Pfam" id="PF02620">
    <property type="entry name" value="YceD"/>
    <property type="match status" value="1"/>
</dbReference>
<reference evidence="1 2" key="1">
    <citation type="submission" date="2020-07" db="EMBL/GenBank/DDBJ databases">
        <title>Sequencing the genomes of 1000 actinobacteria strains.</title>
        <authorList>
            <person name="Klenk H.-P."/>
        </authorList>
    </citation>
    <scope>NUCLEOTIDE SEQUENCE [LARGE SCALE GENOMIC DNA]</scope>
    <source>
        <strain evidence="1 2">DSM 23141</strain>
    </source>
</reference>
<dbReference type="InterPro" id="IPR003772">
    <property type="entry name" value="YceD"/>
</dbReference>
<proteinExistence type="predicted"/>
<protein>
    <recommendedName>
        <fullName evidence="3">DUF177 domain-containing protein</fullName>
    </recommendedName>
</protein>